<comment type="caution">
    <text evidence="1">The sequence shown here is derived from an EMBL/GenBank/DDBJ whole genome shotgun (WGS) entry which is preliminary data.</text>
</comment>
<dbReference type="PANTHER" id="PTHR35617">
    <property type="entry name" value="PHAGE_INTEGRASE DOMAIN-CONTAINING PROTEIN"/>
    <property type="match status" value="1"/>
</dbReference>
<dbReference type="InterPro" id="IPR011010">
    <property type="entry name" value="DNA_brk_join_enz"/>
</dbReference>
<evidence type="ECO:0000313" key="1">
    <source>
        <dbReference type="EMBL" id="KAJ8043665.1"/>
    </source>
</evidence>
<evidence type="ECO:0000313" key="2">
    <source>
        <dbReference type="Proteomes" id="UP001152320"/>
    </source>
</evidence>
<dbReference type="Proteomes" id="UP001152320">
    <property type="component" value="Chromosome 4"/>
</dbReference>
<accession>A0A9Q1HF59</accession>
<gene>
    <name evidence="1" type="ORF">HOLleu_10862</name>
</gene>
<protein>
    <submittedName>
        <fullName evidence="1">Uncharacterized protein</fullName>
    </submittedName>
</protein>
<dbReference type="GO" id="GO:0003677">
    <property type="term" value="F:DNA binding"/>
    <property type="evidence" value="ECO:0007669"/>
    <property type="project" value="InterPro"/>
</dbReference>
<dbReference type="EMBL" id="JAIZAY010000004">
    <property type="protein sequence ID" value="KAJ8043665.1"/>
    <property type="molecule type" value="Genomic_DNA"/>
</dbReference>
<dbReference type="OrthoDB" id="6769862at2759"/>
<dbReference type="AlphaFoldDB" id="A0A9Q1HF59"/>
<dbReference type="SUPFAM" id="SSF56349">
    <property type="entry name" value="DNA breaking-rejoining enzymes"/>
    <property type="match status" value="1"/>
</dbReference>
<proteinExistence type="predicted"/>
<dbReference type="PANTHER" id="PTHR35617:SF3">
    <property type="entry name" value="CORE-BINDING (CB) DOMAIN-CONTAINING PROTEIN"/>
    <property type="match status" value="1"/>
</dbReference>
<sequence length="109" mass="12586">MTITRNKLVFYVSNFLKASKPINHGLKIDLSAYPPDRRLCVYSYLVEYLNRTWGSQLLETTLFVSYKKPHSRVSVSTVGRKLRTIMQRAGVNVNLFKPHYCRASCRASN</sequence>
<organism evidence="1 2">
    <name type="scientific">Holothuria leucospilota</name>
    <name type="common">Black long sea cucumber</name>
    <name type="synonym">Mertensiothuria leucospilota</name>
    <dbReference type="NCBI Taxonomy" id="206669"/>
    <lineage>
        <taxon>Eukaryota</taxon>
        <taxon>Metazoa</taxon>
        <taxon>Echinodermata</taxon>
        <taxon>Eleutherozoa</taxon>
        <taxon>Echinozoa</taxon>
        <taxon>Holothuroidea</taxon>
        <taxon>Aspidochirotacea</taxon>
        <taxon>Aspidochirotida</taxon>
        <taxon>Holothuriidae</taxon>
        <taxon>Holothuria</taxon>
    </lineage>
</organism>
<keyword evidence="2" id="KW-1185">Reference proteome</keyword>
<reference evidence="1" key="1">
    <citation type="submission" date="2021-10" db="EMBL/GenBank/DDBJ databases">
        <title>Tropical sea cucumber genome reveals ecological adaptation and Cuvierian tubules defense mechanism.</title>
        <authorList>
            <person name="Chen T."/>
        </authorList>
    </citation>
    <scope>NUCLEOTIDE SEQUENCE</scope>
    <source>
        <strain evidence="1">Nanhai2018</strain>
        <tissue evidence="1">Muscle</tissue>
    </source>
</reference>
<name>A0A9Q1HF59_HOLLE</name>